<organism evidence="8 9">
    <name type="scientific">Cudoniella acicularis</name>
    <dbReference type="NCBI Taxonomy" id="354080"/>
    <lineage>
        <taxon>Eukaryota</taxon>
        <taxon>Fungi</taxon>
        <taxon>Dikarya</taxon>
        <taxon>Ascomycota</taxon>
        <taxon>Pezizomycotina</taxon>
        <taxon>Leotiomycetes</taxon>
        <taxon>Helotiales</taxon>
        <taxon>Tricladiaceae</taxon>
        <taxon>Cudoniella</taxon>
    </lineage>
</organism>
<reference evidence="8 9" key="1">
    <citation type="submission" date="2020-03" db="EMBL/GenBank/DDBJ databases">
        <title>Draft Genome Sequence of Cudoniella acicularis.</title>
        <authorList>
            <person name="Buettner E."/>
            <person name="Kellner H."/>
        </authorList>
    </citation>
    <scope>NUCLEOTIDE SEQUENCE [LARGE SCALE GENOMIC DNA]</scope>
    <source>
        <strain evidence="8 9">DSM 108380</strain>
    </source>
</reference>
<dbReference type="Proteomes" id="UP000566819">
    <property type="component" value="Unassembled WGS sequence"/>
</dbReference>
<dbReference type="CDD" id="cd11041">
    <property type="entry name" value="CYP503A1-like"/>
    <property type="match status" value="1"/>
</dbReference>
<keyword evidence="4" id="KW-0560">Oxidoreductase</keyword>
<dbReference type="SUPFAM" id="SSF48264">
    <property type="entry name" value="Cytochrome P450"/>
    <property type="match status" value="1"/>
</dbReference>
<dbReference type="GO" id="GO:0016705">
    <property type="term" value="F:oxidoreductase activity, acting on paired donors, with incorporation or reduction of molecular oxygen"/>
    <property type="evidence" value="ECO:0007669"/>
    <property type="project" value="InterPro"/>
</dbReference>
<dbReference type="InterPro" id="IPR002403">
    <property type="entry name" value="Cyt_P450_E_grp-IV"/>
</dbReference>
<dbReference type="GO" id="GO:0004497">
    <property type="term" value="F:monooxygenase activity"/>
    <property type="evidence" value="ECO:0007669"/>
    <property type="project" value="UniProtKB-KW"/>
</dbReference>
<evidence type="ECO:0000256" key="4">
    <source>
        <dbReference type="ARBA" id="ARBA00023002"/>
    </source>
</evidence>
<comment type="similarity">
    <text evidence="2">Belongs to the cytochrome P450 family.</text>
</comment>
<evidence type="ECO:0000256" key="3">
    <source>
        <dbReference type="ARBA" id="ARBA00022723"/>
    </source>
</evidence>
<dbReference type="OrthoDB" id="1844152at2759"/>
<evidence type="ECO:0008006" key="10">
    <source>
        <dbReference type="Google" id="ProtNLM"/>
    </source>
</evidence>
<evidence type="ECO:0000256" key="7">
    <source>
        <dbReference type="PIRSR" id="PIRSR602403-1"/>
    </source>
</evidence>
<dbReference type="PRINTS" id="PR00465">
    <property type="entry name" value="EP450IV"/>
</dbReference>
<keyword evidence="6" id="KW-0503">Monooxygenase</keyword>
<accession>A0A8H4W1S6</accession>
<keyword evidence="3 7" id="KW-0479">Metal-binding</keyword>
<keyword evidence="9" id="KW-1185">Reference proteome</keyword>
<comment type="caution">
    <text evidence="8">The sequence shown here is derived from an EMBL/GenBank/DDBJ whole genome shotgun (WGS) entry which is preliminary data.</text>
</comment>
<dbReference type="PANTHER" id="PTHR46206">
    <property type="entry name" value="CYTOCHROME P450"/>
    <property type="match status" value="1"/>
</dbReference>
<comment type="cofactor">
    <cofactor evidence="1 7">
        <name>heme</name>
        <dbReference type="ChEBI" id="CHEBI:30413"/>
    </cofactor>
</comment>
<name>A0A8H4W1S6_9HELO</name>
<evidence type="ECO:0000256" key="2">
    <source>
        <dbReference type="ARBA" id="ARBA00010617"/>
    </source>
</evidence>
<gene>
    <name evidence="8" type="ORF">G7Y89_g9540</name>
</gene>
<dbReference type="GO" id="GO:0005506">
    <property type="term" value="F:iron ion binding"/>
    <property type="evidence" value="ECO:0007669"/>
    <property type="project" value="InterPro"/>
</dbReference>
<keyword evidence="7" id="KW-0349">Heme</keyword>
<dbReference type="Gene3D" id="1.10.630.10">
    <property type="entry name" value="Cytochrome P450"/>
    <property type="match status" value="1"/>
</dbReference>
<evidence type="ECO:0000313" key="9">
    <source>
        <dbReference type="Proteomes" id="UP000566819"/>
    </source>
</evidence>
<dbReference type="InterPro" id="IPR036396">
    <property type="entry name" value="Cyt_P450_sf"/>
</dbReference>
<dbReference type="EMBL" id="JAAMPI010000787">
    <property type="protein sequence ID" value="KAF4628605.1"/>
    <property type="molecule type" value="Genomic_DNA"/>
</dbReference>
<protein>
    <recommendedName>
        <fullName evidence="10">Cytochrome P450</fullName>
    </recommendedName>
</protein>
<dbReference type="PANTHER" id="PTHR46206:SF6">
    <property type="entry name" value="CYTOCHROME P450 MONOOXYGENASE AN1598-RELATED"/>
    <property type="match status" value="1"/>
</dbReference>
<evidence type="ECO:0000256" key="6">
    <source>
        <dbReference type="ARBA" id="ARBA00023033"/>
    </source>
</evidence>
<dbReference type="GO" id="GO:0020037">
    <property type="term" value="F:heme binding"/>
    <property type="evidence" value="ECO:0007669"/>
    <property type="project" value="InterPro"/>
</dbReference>
<evidence type="ECO:0000313" key="8">
    <source>
        <dbReference type="EMBL" id="KAF4628605.1"/>
    </source>
</evidence>
<sequence>MFAGKAANLIEEGYQKFKSKTYQLIRQDSSIVVLPLSLLDELSSLPAKVASPNSALEHDLLGNYTGINLILESRLHHSIIQRKLTPRLEVITPYLEEELASAFKDLFLECDDSDWHEFQPYQIFGRISARLTARALVGRDLCRDPTWNNISFNYTENLFRTIVILRLFPPWLHPFLFYILPSYWNGRSYLKSAKALLGPKLHNFITRNDNGSWTTEDSEGESNVLAWLAELAKGTDRNPDTLAHVEVLLALASVHTTLLRMVNVLYDLTANPQYLEELQLEIQRETESKEGWNNNSYSKLHKLDSVLRESQRMSPPTTLGLKRLFKQSHTFSNGLYVSEGTYVCLPTFAIENDPEHTENPESFDGLRAYRQKQQESLSGGVTASGAGKHDFSSVGRTVLSFGYGKASCPGRFFAALIIKMLFVKLLTEYEFSFLPNTKRPKNLMLHEFLFCWPWQKMLFRKKVGGCPF</sequence>
<dbReference type="InterPro" id="IPR001128">
    <property type="entry name" value="Cyt_P450"/>
</dbReference>
<keyword evidence="5 7" id="KW-0408">Iron</keyword>
<feature type="binding site" description="axial binding residue" evidence="7">
    <location>
        <position position="408"/>
    </location>
    <ligand>
        <name>heme</name>
        <dbReference type="ChEBI" id="CHEBI:30413"/>
    </ligand>
    <ligandPart>
        <name>Fe</name>
        <dbReference type="ChEBI" id="CHEBI:18248"/>
    </ligandPart>
</feature>
<proteinExistence type="inferred from homology"/>
<dbReference type="Pfam" id="PF00067">
    <property type="entry name" value="p450"/>
    <property type="match status" value="1"/>
</dbReference>
<evidence type="ECO:0000256" key="1">
    <source>
        <dbReference type="ARBA" id="ARBA00001971"/>
    </source>
</evidence>
<dbReference type="AlphaFoldDB" id="A0A8H4W1S6"/>
<evidence type="ECO:0000256" key="5">
    <source>
        <dbReference type="ARBA" id="ARBA00023004"/>
    </source>
</evidence>